<keyword evidence="1 6" id="KW-0645">Protease</keyword>
<dbReference type="Pfam" id="PF01435">
    <property type="entry name" value="Peptidase_M48"/>
    <property type="match status" value="1"/>
</dbReference>
<name>A0ABQ5U5C9_9PROT</name>
<comment type="caution">
    <text evidence="8">The sequence shown here is derived from an EMBL/GenBank/DDBJ whole genome shotgun (WGS) entry which is preliminary data.</text>
</comment>
<proteinExistence type="inferred from homology"/>
<organism evidence="8 9">
    <name type="scientific">Sneathiella chinensis</name>
    <dbReference type="NCBI Taxonomy" id="349750"/>
    <lineage>
        <taxon>Bacteria</taxon>
        <taxon>Pseudomonadati</taxon>
        <taxon>Pseudomonadota</taxon>
        <taxon>Alphaproteobacteria</taxon>
        <taxon>Sneathiellales</taxon>
        <taxon>Sneathiellaceae</taxon>
        <taxon>Sneathiella</taxon>
    </lineage>
</organism>
<evidence type="ECO:0000256" key="4">
    <source>
        <dbReference type="ARBA" id="ARBA00022833"/>
    </source>
</evidence>
<comment type="similarity">
    <text evidence="6">Belongs to the peptidase M48 family.</text>
</comment>
<protein>
    <submittedName>
        <fullName evidence="8">Peptidase M48</fullName>
    </submittedName>
</protein>
<dbReference type="SUPFAM" id="SSF48452">
    <property type="entry name" value="TPR-like"/>
    <property type="match status" value="1"/>
</dbReference>
<reference evidence="8" key="1">
    <citation type="journal article" date="2014" name="Int. J. Syst. Evol. Microbiol.">
        <title>Complete genome of a new Firmicutes species belonging to the dominant human colonic microbiota ('Ruminococcus bicirculans') reveals two chromosomes and a selective capacity to utilize plant glucans.</title>
        <authorList>
            <consortium name="NISC Comparative Sequencing Program"/>
            <person name="Wegmann U."/>
            <person name="Louis P."/>
            <person name="Goesmann A."/>
            <person name="Henrissat B."/>
            <person name="Duncan S.H."/>
            <person name="Flint H.J."/>
        </authorList>
    </citation>
    <scope>NUCLEOTIDE SEQUENCE</scope>
    <source>
        <strain evidence="8">NBRC 103408</strain>
    </source>
</reference>
<dbReference type="InterPro" id="IPR011990">
    <property type="entry name" value="TPR-like_helical_dom_sf"/>
</dbReference>
<reference evidence="8" key="2">
    <citation type="submission" date="2023-01" db="EMBL/GenBank/DDBJ databases">
        <title>Draft genome sequence of Sneathiella chinensis strain NBRC 103408.</title>
        <authorList>
            <person name="Sun Q."/>
            <person name="Mori K."/>
        </authorList>
    </citation>
    <scope>NUCLEOTIDE SEQUENCE</scope>
    <source>
        <strain evidence="8">NBRC 103408</strain>
    </source>
</reference>
<dbReference type="Gene3D" id="1.25.40.10">
    <property type="entry name" value="Tetratricopeptide repeat domain"/>
    <property type="match status" value="1"/>
</dbReference>
<keyword evidence="5 6" id="KW-0482">Metalloprotease</keyword>
<dbReference type="Proteomes" id="UP001161409">
    <property type="component" value="Unassembled WGS sequence"/>
</dbReference>
<evidence type="ECO:0000313" key="8">
    <source>
        <dbReference type="EMBL" id="GLQ07058.1"/>
    </source>
</evidence>
<dbReference type="CDD" id="cd07324">
    <property type="entry name" value="M48C_Oma1-like"/>
    <property type="match status" value="1"/>
</dbReference>
<keyword evidence="4 6" id="KW-0862">Zinc</keyword>
<evidence type="ECO:0000256" key="2">
    <source>
        <dbReference type="ARBA" id="ARBA00022723"/>
    </source>
</evidence>
<gene>
    <name evidence="8" type="ORF">GCM10007924_22790</name>
</gene>
<evidence type="ECO:0000256" key="3">
    <source>
        <dbReference type="ARBA" id="ARBA00022801"/>
    </source>
</evidence>
<keyword evidence="3 6" id="KW-0378">Hydrolase</keyword>
<evidence type="ECO:0000256" key="6">
    <source>
        <dbReference type="RuleBase" id="RU003983"/>
    </source>
</evidence>
<feature type="domain" description="Peptidase M48" evidence="7">
    <location>
        <begin position="20"/>
        <end position="206"/>
    </location>
</feature>
<dbReference type="InterPro" id="IPR001915">
    <property type="entry name" value="Peptidase_M48"/>
</dbReference>
<dbReference type="RefSeq" id="WP_169561140.1">
    <property type="nucleotide sequence ID" value="NZ_BSNF01000008.1"/>
</dbReference>
<keyword evidence="9" id="KW-1185">Reference proteome</keyword>
<keyword evidence="2" id="KW-0479">Metal-binding</keyword>
<evidence type="ECO:0000313" key="9">
    <source>
        <dbReference type="Proteomes" id="UP001161409"/>
    </source>
</evidence>
<dbReference type="EMBL" id="BSNF01000008">
    <property type="protein sequence ID" value="GLQ07058.1"/>
    <property type="molecule type" value="Genomic_DNA"/>
</dbReference>
<evidence type="ECO:0000256" key="1">
    <source>
        <dbReference type="ARBA" id="ARBA00022670"/>
    </source>
</evidence>
<sequence length="429" mass="46688">MAVAKNKTGLSYIRDAEIEHTLRSYATPLFVAAGLNPEDVSIHLVNNKTLNAFVAGGQRLFFFTGLLERVEHPGQLKGVIAHETGHIAGGHLARTHEALKNASIKSIIGYVLGAAAIVAGGGQGGAGIIAGSQAAAQKSFLKYNRTQESAADQAAIRYLESTGQSGKGMLEFLGILGQTNQVYYGNVDPYWLSHPISSERVRAMEQSVRHSVFRDRGESAESLQAFDRMQAKLQGFIHSMASTLKRYPETDLSVPARYARAIAYFRRPVLDKALLEINSLIDEFPADPYFHELKGQMLYENGDIQGALPSLEAAATYAPNQPLILTLYGTVLLSTGYSADDRKAIDVLKQSVSMDAQNPTTWNQLAIAYGRMGDTGNLALATAERFILLGQFEKAIFHAKRAQENMRVGSPGFLRADDIITIASRLAKN</sequence>
<dbReference type="PANTHER" id="PTHR22726:SF1">
    <property type="entry name" value="METALLOENDOPEPTIDASE OMA1, MITOCHONDRIAL"/>
    <property type="match status" value="1"/>
</dbReference>
<evidence type="ECO:0000259" key="7">
    <source>
        <dbReference type="Pfam" id="PF01435"/>
    </source>
</evidence>
<dbReference type="InterPro" id="IPR051156">
    <property type="entry name" value="Mito/Outer_Membr_Metalloprot"/>
</dbReference>
<dbReference type="Gene3D" id="3.30.2010.10">
    <property type="entry name" value="Metalloproteases ('zincins'), catalytic domain"/>
    <property type="match status" value="1"/>
</dbReference>
<accession>A0ABQ5U5C9</accession>
<evidence type="ECO:0000256" key="5">
    <source>
        <dbReference type="ARBA" id="ARBA00023049"/>
    </source>
</evidence>
<comment type="cofactor">
    <cofactor evidence="6">
        <name>Zn(2+)</name>
        <dbReference type="ChEBI" id="CHEBI:29105"/>
    </cofactor>
    <text evidence="6">Binds 1 zinc ion per subunit.</text>
</comment>
<dbReference type="PANTHER" id="PTHR22726">
    <property type="entry name" value="METALLOENDOPEPTIDASE OMA1"/>
    <property type="match status" value="1"/>
</dbReference>